<keyword evidence="1" id="KW-0677">Repeat</keyword>
<evidence type="ECO:0000256" key="3">
    <source>
        <dbReference type="PROSITE-ProRule" id="PRU00176"/>
    </source>
</evidence>
<dbReference type="Gene3D" id="3.30.70.330">
    <property type="match status" value="2"/>
</dbReference>
<dbReference type="OrthoDB" id="431068at2759"/>
<dbReference type="EnsemblMetazoa" id="XM_011412182.2">
    <property type="protein sequence ID" value="XP_011410484.1"/>
    <property type="gene ID" value="LOC105316902"/>
</dbReference>
<dbReference type="OMA" id="PEANNLW"/>
<dbReference type="STRING" id="400682.A0A1X7VFA2"/>
<dbReference type="CDD" id="cd12254">
    <property type="entry name" value="RRM_hnRNPH_ESRPs_RBM12_like"/>
    <property type="match status" value="2"/>
</dbReference>
<proteinExistence type="predicted"/>
<sequence length="271" mass="30122">MYRSLLRRAFIISSSARMMSTAPEANNLWALDKPSSLKRVSSSPVSNYRLVNFSNRGLKRDCSTATPSGEAEGESVNQGVIQNCLLLKGIPWETTVDKVTAFFGDLSSNIVEDGIHLLYDKFGQSTGQCIVHMTDAASVQNAVGMLNRHYLGNRYVDLIPCSNYYAKYQVARMKRDNIKSTESIDDKKLNRLTPLTIIKAGGLPFSANVTDLVNFFVEFNVPASNINIVYDGTNRSVGIAFVGFQSRSDAVDAVKKLDREYIGRRYVDLHL</sequence>
<dbReference type="PROSITE" id="PS50102">
    <property type="entry name" value="RRM"/>
    <property type="match status" value="1"/>
</dbReference>
<dbReference type="InterPro" id="IPR050666">
    <property type="entry name" value="ESRP"/>
</dbReference>
<dbReference type="InterPro" id="IPR035979">
    <property type="entry name" value="RBD_domain_sf"/>
</dbReference>
<gene>
    <name evidence="5" type="primary">105316902</name>
</gene>
<dbReference type="InterPro" id="IPR000504">
    <property type="entry name" value="RRM_dom"/>
</dbReference>
<evidence type="ECO:0000313" key="5">
    <source>
        <dbReference type="EnsemblMetazoa" id="Aqu2.1.38424_001"/>
    </source>
</evidence>
<organism evidence="5">
    <name type="scientific">Amphimedon queenslandica</name>
    <name type="common">Sponge</name>
    <dbReference type="NCBI Taxonomy" id="400682"/>
    <lineage>
        <taxon>Eukaryota</taxon>
        <taxon>Metazoa</taxon>
        <taxon>Porifera</taxon>
        <taxon>Demospongiae</taxon>
        <taxon>Heteroscleromorpha</taxon>
        <taxon>Haplosclerida</taxon>
        <taxon>Niphatidae</taxon>
        <taxon>Amphimedon</taxon>
    </lineage>
</organism>
<dbReference type="AlphaFoldDB" id="A0A1X7VFA2"/>
<keyword evidence="2 3" id="KW-0694">RNA-binding</keyword>
<evidence type="ECO:0000256" key="1">
    <source>
        <dbReference type="ARBA" id="ARBA00022737"/>
    </source>
</evidence>
<dbReference type="GO" id="GO:0003723">
    <property type="term" value="F:RNA binding"/>
    <property type="evidence" value="ECO:0007669"/>
    <property type="project" value="UniProtKB-UniRule"/>
</dbReference>
<protein>
    <recommendedName>
        <fullName evidence="4">RRM domain-containing protein</fullName>
    </recommendedName>
</protein>
<dbReference type="Proteomes" id="UP000007879">
    <property type="component" value="Unassembled WGS sequence"/>
</dbReference>
<dbReference type="SUPFAM" id="SSF54928">
    <property type="entry name" value="RNA-binding domain, RBD"/>
    <property type="match status" value="1"/>
</dbReference>
<dbReference type="InParanoid" id="A0A1X7VFA2"/>
<keyword evidence="6" id="KW-1185">Reference proteome</keyword>
<name>A0A1X7VFA2_AMPQE</name>
<dbReference type="eggNOG" id="KOG4211">
    <property type="taxonomic scope" value="Eukaryota"/>
</dbReference>
<dbReference type="PANTHER" id="PTHR13976">
    <property type="entry name" value="HETEROGENEOUS NUCLEAR RIBONUCLEOPROTEIN-RELATED"/>
    <property type="match status" value="1"/>
</dbReference>
<evidence type="ECO:0000256" key="2">
    <source>
        <dbReference type="ARBA" id="ARBA00022884"/>
    </source>
</evidence>
<dbReference type="KEGG" id="aqu:105316902"/>
<feature type="domain" description="RRM" evidence="4">
    <location>
        <begin position="196"/>
        <end position="271"/>
    </location>
</feature>
<dbReference type="Pfam" id="PF00076">
    <property type="entry name" value="RRM_1"/>
    <property type="match status" value="2"/>
</dbReference>
<reference evidence="5" key="2">
    <citation type="submission" date="2017-05" db="UniProtKB">
        <authorList>
            <consortium name="EnsemblMetazoa"/>
        </authorList>
    </citation>
    <scope>IDENTIFICATION</scope>
</reference>
<dbReference type="InterPro" id="IPR012677">
    <property type="entry name" value="Nucleotide-bd_a/b_plait_sf"/>
</dbReference>
<dbReference type="EnsemblMetazoa" id="Aqu2.1.38424_001">
    <property type="protein sequence ID" value="Aqu2.1.38424_001"/>
    <property type="gene ID" value="Aqu2.1.38424"/>
</dbReference>
<dbReference type="SMART" id="SM00360">
    <property type="entry name" value="RRM"/>
    <property type="match status" value="2"/>
</dbReference>
<evidence type="ECO:0000313" key="6">
    <source>
        <dbReference type="Proteomes" id="UP000007879"/>
    </source>
</evidence>
<accession>A0A1X7VFA2</accession>
<evidence type="ECO:0000259" key="4">
    <source>
        <dbReference type="PROSITE" id="PS50102"/>
    </source>
</evidence>
<reference evidence="6" key="1">
    <citation type="journal article" date="2010" name="Nature">
        <title>The Amphimedon queenslandica genome and the evolution of animal complexity.</title>
        <authorList>
            <person name="Srivastava M."/>
            <person name="Simakov O."/>
            <person name="Chapman J."/>
            <person name="Fahey B."/>
            <person name="Gauthier M.E."/>
            <person name="Mitros T."/>
            <person name="Richards G.S."/>
            <person name="Conaco C."/>
            <person name="Dacre M."/>
            <person name="Hellsten U."/>
            <person name="Larroux C."/>
            <person name="Putnam N.H."/>
            <person name="Stanke M."/>
            <person name="Adamska M."/>
            <person name="Darling A."/>
            <person name="Degnan S.M."/>
            <person name="Oakley T.H."/>
            <person name="Plachetzki D.C."/>
            <person name="Zhai Y."/>
            <person name="Adamski M."/>
            <person name="Calcino A."/>
            <person name="Cummins S.F."/>
            <person name="Goodstein D.M."/>
            <person name="Harris C."/>
            <person name="Jackson D.J."/>
            <person name="Leys S.P."/>
            <person name="Shu S."/>
            <person name="Woodcroft B.J."/>
            <person name="Vervoort M."/>
            <person name="Kosik K.S."/>
            <person name="Manning G."/>
            <person name="Degnan B.M."/>
            <person name="Rokhsar D.S."/>
        </authorList>
    </citation>
    <scope>NUCLEOTIDE SEQUENCE [LARGE SCALE GENOMIC DNA]</scope>
</reference>